<sequence>MTVLLFDGLMERAIEYRECSTNRWQARYIDGGLPNLQSDHFATRHEMFEWIDRTCHRKAGLPIIPFDPKRRKPSEIEPEPVLTDSERYEQAVEEQRQGGKTPSGCTVLTWRPRGLGGRS</sequence>
<organism evidence="2 3">
    <name type="scientific">Novosphingobium marinum</name>
    <dbReference type="NCBI Taxonomy" id="1514948"/>
    <lineage>
        <taxon>Bacteria</taxon>
        <taxon>Pseudomonadati</taxon>
        <taxon>Pseudomonadota</taxon>
        <taxon>Alphaproteobacteria</taxon>
        <taxon>Sphingomonadales</taxon>
        <taxon>Sphingomonadaceae</taxon>
        <taxon>Novosphingobium</taxon>
    </lineage>
</organism>
<protein>
    <submittedName>
        <fullName evidence="2">Uncharacterized protein</fullName>
    </submittedName>
</protein>
<reference evidence="2 3" key="1">
    <citation type="submission" date="2020-07" db="EMBL/GenBank/DDBJ databases">
        <title>Genomic Encyclopedia of Type Strains, Phase IV (KMG-IV): sequencing the most valuable type-strain genomes for metagenomic binning, comparative biology and taxonomic classification.</title>
        <authorList>
            <person name="Goeker M."/>
        </authorList>
    </citation>
    <scope>NUCLEOTIDE SEQUENCE [LARGE SCALE GENOMIC DNA]</scope>
    <source>
        <strain evidence="2 3">DSM 29043</strain>
    </source>
</reference>
<gene>
    <name evidence="2" type="ORF">FHS75_000844</name>
</gene>
<dbReference type="AlphaFoldDB" id="A0A7Y9XU10"/>
<dbReference type="Proteomes" id="UP000522081">
    <property type="component" value="Unassembled WGS sequence"/>
</dbReference>
<accession>A0A7Y9XU10</accession>
<keyword evidence="3" id="KW-1185">Reference proteome</keyword>
<comment type="caution">
    <text evidence="2">The sequence shown here is derived from an EMBL/GenBank/DDBJ whole genome shotgun (WGS) entry which is preliminary data.</text>
</comment>
<evidence type="ECO:0000256" key="1">
    <source>
        <dbReference type="SAM" id="MobiDB-lite"/>
    </source>
</evidence>
<evidence type="ECO:0000313" key="3">
    <source>
        <dbReference type="Proteomes" id="UP000522081"/>
    </source>
</evidence>
<dbReference type="RefSeq" id="WP_179406441.1">
    <property type="nucleotide sequence ID" value="NZ_BMGF01000001.1"/>
</dbReference>
<dbReference type="EMBL" id="JACBZF010000001">
    <property type="protein sequence ID" value="NYH94539.1"/>
    <property type="molecule type" value="Genomic_DNA"/>
</dbReference>
<name>A0A7Y9XU10_9SPHN</name>
<evidence type="ECO:0000313" key="2">
    <source>
        <dbReference type="EMBL" id="NYH94539.1"/>
    </source>
</evidence>
<feature type="compositionally biased region" description="Basic and acidic residues" evidence="1">
    <location>
        <begin position="84"/>
        <end position="97"/>
    </location>
</feature>
<feature type="region of interest" description="Disordered" evidence="1">
    <location>
        <begin position="66"/>
        <end position="119"/>
    </location>
</feature>
<proteinExistence type="predicted"/>